<evidence type="ECO:0000313" key="3">
    <source>
        <dbReference type="EMBL" id="QNP57241.1"/>
    </source>
</evidence>
<dbReference type="PANTHER" id="PTHR35561">
    <property type="entry name" value="RNA 2',3'-CYCLIC PHOSPHODIESTERASE"/>
    <property type="match status" value="1"/>
</dbReference>
<feature type="short sequence motif" description="HXTX 1" evidence="2">
    <location>
        <begin position="41"/>
        <end position="44"/>
    </location>
</feature>
<keyword evidence="1 2" id="KW-0378">Hydrolase</keyword>
<feature type="short sequence motif" description="HXTX 2" evidence="2">
    <location>
        <begin position="128"/>
        <end position="131"/>
    </location>
</feature>
<dbReference type="SUPFAM" id="SSF55144">
    <property type="entry name" value="LigT-like"/>
    <property type="match status" value="1"/>
</dbReference>
<feature type="active site" description="Proton donor" evidence="2">
    <location>
        <position position="41"/>
    </location>
</feature>
<dbReference type="Gene3D" id="3.90.1140.10">
    <property type="entry name" value="Cyclic phosphodiesterase"/>
    <property type="match status" value="1"/>
</dbReference>
<dbReference type="HAMAP" id="MF_01940">
    <property type="entry name" value="RNA_CPDase"/>
    <property type="match status" value="1"/>
</dbReference>
<evidence type="ECO:0000256" key="2">
    <source>
        <dbReference type="HAMAP-Rule" id="MF_01940"/>
    </source>
</evidence>
<comment type="function">
    <text evidence="2">Hydrolyzes RNA 2',3'-cyclic phosphodiester to an RNA 2'-phosphomonoester.</text>
</comment>
<dbReference type="InterPro" id="IPR004175">
    <property type="entry name" value="RNA_CPDase"/>
</dbReference>
<dbReference type="GO" id="GO:0004113">
    <property type="term" value="F:2',3'-cyclic-nucleotide 3'-phosphodiesterase activity"/>
    <property type="evidence" value="ECO:0007669"/>
    <property type="project" value="InterPro"/>
</dbReference>
<dbReference type="Proteomes" id="UP000516117">
    <property type="component" value="Chromosome"/>
</dbReference>
<dbReference type="AlphaFoldDB" id="A0A7H0H9M5"/>
<organism evidence="3 4">
    <name type="scientific">Tessaracoccus defluvii</name>
    <dbReference type="NCBI Taxonomy" id="1285901"/>
    <lineage>
        <taxon>Bacteria</taxon>
        <taxon>Bacillati</taxon>
        <taxon>Actinomycetota</taxon>
        <taxon>Actinomycetes</taxon>
        <taxon>Propionibacteriales</taxon>
        <taxon>Propionibacteriaceae</taxon>
        <taxon>Tessaracoccus</taxon>
    </lineage>
</organism>
<name>A0A7H0H9M5_9ACTN</name>
<protein>
    <recommendedName>
        <fullName evidence="2">RNA 2',3'-cyclic phosphodiesterase</fullName>
        <shortName evidence="2">RNA 2',3'-CPDase</shortName>
        <ecNumber evidence="2">3.1.4.58</ecNumber>
    </recommendedName>
</protein>
<dbReference type="KEGG" id="tdf:H9L22_08360"/>
<reference evidence="3 4" key="1">
    <citation type="submission" date="2020-08" db="EMBL/GenBank/DDBJ databases">
        <title>Genome sequence of Tessaracoccus defluvii JCM 17540T.</title>
        <authorList>
            <person name="Hyun D.-W."/>
            <person name="Bae J.-W."/>
        </authorList>
    </citation>
    <scope>NUCLEOTIDE SEQUENCE [LARGE SCALE GENOMIC DNA]</scope>
    <source>
        <strain evidence="3 4">JCM 17540</strain>
    </source>
</reference>
<keyword evidence="4" id="KW-1185">Reference proteome</keyword>
<accession>A0A7H0H9M5</accession>
<comment type="catalytic activity">
    <reaction evidence="2">
        <text>a 3'-end 2',3'-cyclophospho-ribonucleotide-RNA + H2O = a 3'-end 2'-phospho-ribonucleotide-RNA + H(+)</text>
        <dbReference type="Rhea" id="RHEA:11828"/>
        <dbReference type="Rhea" id="RHEA-COMP:10464"/>
        <dbReference type="Rhea" id="RHEA-COMP:17353"/>
        <dbReference type="ChEBI" id="CHEBI:15377"/>
        <dbReference type="ChEBI" id="CHEBI:15378"/>
        <dbReference type="ChEBI" id="CHEBI:83064"/>
        <dbReference type="ChEBI" id="CHEBI:173113"/>
        <dbReference type="EC" id="3.1.4.58"/>
    </reaction>
</comment>
<dbReference type="InterPro" id="IPR009097">
    <property type="entry name" value="Cyclic_Pdiesterase"/>
</dbReference>
<proteinExistence type="inferred from homology"/>
<sequence>MARMFVAVLPGERVVRELDELLESRRDGESGLRWVPPDAWHLTTAFMANVPDSAREGLEGNLKAAARGVESFEVGVSGGLAFPHADRTKVLALAVTEGAQELAALSARSRAAANRAGVAVEGGRFVGHLTLARHRGLSAVRWLEVLDSFPAWVWRVEEVCLVETVVPGRRYEVRARFPLGPSGARVLE</sequence>
<evidence type="ECO:0000313" key="4">
    <source>
        <dbReference type="Proteomes" id="UP000516117"/>
    </source>
</evidence>
<dbReference type="PANTHER" id="PTHR35561:SF1">
    <property type="entry name" value="RNA 2',3'-CYCLIC PHOSPHODIESTERASE"/>
    <property type="match status" value="1"/>
</dbReference>
<dbReference type="EC" id="3.1.4.58" evidence="2"/>
<feature type="active site" description="Proton acceptor" evidence="2">
    <location>
        <position position="128"/>
    </location>
</feature>
<dbReference type="RefSeq" id="WP_187722331.1">
    <property type="nucleotide sequence ID" value="NZ_BAABBL010000030.1"/>
</dbReference>
<evidence type="ECO:0000256" key="1">
    <source>
        <dbReference type="ARBA" id="ARBA00022801"/>
    </source>
</evidence>
<gene>
    <name evidence="3" type="primary">thpR</name>
    <name evidence="3" type="ORF">H9L22_08360</name>
</gene>
<dbReference type="NCBIfam" id="TIGR02258">
    <property type="entry name" value="2_5_ligase"/>
    <property type="match status" value="1"/>
</dbReference>
<comment type="similarity">
    <text evidence="2">Belongs to the 2H phosphoesterase superfamily. ThpR family.</text>
</comment>
<dbReference type="EMBL" id="CP060789">
    <property type="protein sequence ID" value="QNP57241.1"/>
    <property type="molecule type" value="Genomic_DNA"/>
</dbReference>
<dbReference type="GO" id="GO:0008664">
    <property type="term" value="F:RNA 2',3'-cyclic 3'-phosphodiesterase activity"/>
    <property type="evidence" value="ECO:0007669"/>
    <property type="project" value="UniProtKB-EC"/>
</dbReference>
<dbReference type="Pfam" id="PF13563">
    <property type="entry name" value="2_5_RNA_ligase2"/>
    <property type="match status" value="1"/>
</dbReference>